<dbReference type="EMBL" id="ABCS01000072">
    <property type="protein sequence ID" value="EDM76105.1"/>
    <property type="molecule type" value="Genomic_DNA"/>
</dbReference>
<feature type="domain" description="L-lysine epsilon oxidase C-terminal" evidence="3">
    <location>
        <begin position="392"/>
        <end position="542"/>
    </location>
</feature>
<dbReference type="Pfam" id="PF17990">
    <property type="entry name" value="LodA_N"/>
    <property type="match status" value="1"/>
</dbReference>
<dbReference type="Pfam" id="PF18417">
    <property type="entry name" value="LodA_C"/>
    <property type="match status" value="1"/>
</dbReference>
<organism evidence="4 5">
    <name type="scientific">Plesiocystis pacifica SIR-1</name>
    <dbReference type="NCBI Taxonomy" id="391625"/>
    <lineage>
        <taxon>Bacteria</taxon>
        <taxon>Pseudomonadati</taxon>
        <taxon>Myxococcota</taxon>
        <taxon>Polyangia</taxon>
        <taxon>Nannocystales</taxon>
        <taxon>Nannocystaceae</taxon>
        <taxon>Plesiocystis</taxon>
    </lineage>
</organism>
<reference evidence="4 5" key="1">
    <citation type="submission" date="2007-06" db="EMBL/GenBank/DDBJ databases">
        <authorList>
            <person name="Shimkets L."/>
            <person name="Ferriera S."/>
            <person name="Johnson J."/>
            <person name="Kravitz S."/>
            <person name="Beeson K."/>
            <person name="Sutton G."/>
            <person name="Rogers Y.-H."/>
            <person name="Friedman R."/>
            <person name="Frazier M."/>
            <person name="Venter J.C."/>
        </authorList>
    </citation>
    <scope>NUCLEOTIDE SEQUENCE [LARGE SCALE GENOMIC DNA]</scope>
    <source>
        <strain evidence="4 5">SIR-1</strain>
    </source>
</reference>
<feature type="region of interest" description="Disordered" evidence="1">
    <location>
        <begin position="1"/>
        <end position="26"/>
    </location>
</feature>
<feature type="domain" description="L-Lysine epsilon oxidase N-terminal" evidence="2">
    <location>
        <begin position="38"/>
        <end position="263"/>
    </location>
</feature>
<proteinExistence type="predicted"/>
<evidence type="ECO:0000313" key="5">
    <source>
        <dbReference type="Proteomes" id="UP000005801"/>
    </source>
</evidence>
<dbReference type="InterPro" id="IPR041173">
    <property type="entry name" value="LodA_C"/>
</dbReference>
<keyword evidence="5" id="KW-1185">Reference proteome</keyword>
<sequence>MAKSKRSSKQPKTRARKVRRKAKAKPGLSPKIVSYAVYPALGVARVGNAPVEYFMAPEAPGVLPNPDGDVPGREPSWHPGWKDAQGRIKRQACRFRVYGLDAKGRAVAEVTAEHAQIEWRVHVAARKAAWYMFNNAMDLGDYAKESLMRNAGIARDKLAITPPICSISGASTNASGRERQYRMRGRIMGTQSVTLGELRTDDAGRLVVLGGSGDAASFTDYLNPITTFANNEGWYDDIADGPVRATIRLANGETHEAEPAVVVTTPPNYGPGLLGVVTMYDVCRDLFYREGVGGGEPLPRPERPSFTDDIYPIFERLSRTQWVNQGFFMLFGDGSPASFNDPERIARLAKLGDTPAQRRQNARARATVFAWFRDPNSSKAKPAKIPPFYGDAFGDFSGLPNDELAVTATQYAFLRQWAAGDFERDWRGRRRPRPLSTLAVSAQPEALDRAHLEDILGGPFHPGIEITWTMRRASMWKAPYRLELLPEGEQPSDDYGPILRPEQCLGEDGPLQANGPGSLTRWMGTPWQTDSASCLSGYDASYYLPLPSFWAARIPNEVLSRFGYERSADTKLTEAQRQRHFSLRAYWLRDLAPDGNARRQDMVANWWKLGVVAPRPAPRGKANLSDSRVVWIETGRNAQYTKDDPTRRQIIAAERRVGPALDGQGKADSHLDGPKHAPPEGEDARSVPIAKRRRRYTREDR</sequence>
<comment type="caution">
    <text evidence="4">The sequence shown here is derived from an EMBL/GenBank/DDBJ whole genome shotgun (WGS) entry which is preliminary data.</text>
</comment>
<dbReference type="eggNOG" id="ENOG502Z8IE">
    <property type="taxonomic scope" value="Bacteria"/>
</dbReference>
<dbReference type="CDD" id="cd14731">
    <property type="entry name" value="LodA_like_1"/>
    <property type="match status" value="1"/>
</dbReference>
<dbReference type="Proteomes" id="UP000005801">
    <property type="component" value="Unassembled WGS sequence"/>
</dbReference>
<feature type="compositionally biased region" description="Basic residues" evidence="1">
    <location>
        <begin position="1"/>
        <end position="24"/>
    </location>
</feature>
<feature type="region of interest" description="Disordered" evidence="1">
    <location>
        <begin position="655"/>
        <end position="701"/>
    </location>
</feature>
<evidence type="ECO:0000313" key="4">
    <source>
        <dbReference type="EMBL" id="EDM76105.1"/>
    </source>
</evidence>
<dbReference type="InterPro" id="IPR033798">
    <property type="entry name" value="LodA-like"/>
</dbReference>
<dbReference type="AlphaFoldDB" id="A6GDB4"/>
<evidence type="ECO:0008006" key="6">
    <source>
        <dbReference type="Google" id="ProtNLM"/>
    </source>
</evidence>
<dbReference type="OrthoDB" id="336698at2"/>
<gene>
    <name evidence="4" type="ORF">PPSIR1_31258</name>
</gene>
<protein>
    <recommendedName>
        <fullName evidence="6">L-lysine 6-oxidase</fullName>
    </recommendedName>
</protein>
<dbReference type="InterPro" id="IPR041168">
    <property type="entry name" value="LodA_N"/>
</dbReference>
<name>A6GDB4_9BACT</name>
<feature type="compositionally biased region" description="Basic and acidic residues" evidence="1">
    <location>
        <begin position="665"/>
        <end position="685"/>
    </location>
</feature>
<evidence type="ECO:0000259" key="2">
    <source>
        <dbReference type="Pfam" id="PF17990"/>
    </source>
</evidence>
<dbReference type="STRING" id="391625.PPSIR1_31258"/>
<feature type="compositionally biased region" description="Basic residues" evidence="1">
    <location>
        <begin position="690"/>
        <end position="701"/>
    </location>
</feature>
<dbReference type="SMR" id="A6GDB4"/>
<evidence type="ECO:0000256" key="1">
    <source>
        <dbReference type="SAM" id="MobiDB-lite"/>
    </source>
</evidence>
<evidence type="ECO:0000259" key="3">
    <source>
        <dbReference type="Pfam" id="PF18417"/>
    </source>
</evidence>
<dbReference type="RefSeq" id="WP_006974704.1">
    <property type="nucleotide sequence ID" value="NZ_ABCS01000072.1"/>
</dbReference>
<accession>A6GDB4</accession>